<dbReference type="Proteomes" id="UP000294668">
    <property type="component" value="Unassembled WGS sequence"/>
</dbReference>
<dbReference type="RefSeq" id="WP_225364133.1">
    <property type="nucleotide sequence ID" value="NZ_BAAAXO010000033.1"/>
</dbReference>
<gene>
    <name evidence="3" type="ORF">C5L28_001572</name>
    <name evidence="2" type="ORF">LPKJCM_01074</name>
</gene>
<keyword evidence="1" id="KW-0472">Membrane</keyword>
<feature type="transmembrane region" description="Helical" evidence="1">
    <location>
        <begin position="58"/>
        <end position="77"/>
    </location>
</feature>
<keyword evidence="5" id="KW-1185">Reference proteome</keyword>
<evidence type="ECO:0000313" key="3">
    <source>
        <dbReference type="EMBL" id="TDG90368.1"/>
    </source>
</evidence>
<evidence type="ECO:0000313" key="4">
    <source>
        <dbReference type="Proteomes" id="UP000214739"/>
    </source>
</evidence>
<name>A0A224VDM9_9LACO</name>
<sequence>MNQETKFCLSCGKEIPIASDYCPYCGKKQVSLEKQQLHTSKQPKTIARAERHLWYKNWMVWAIITLGVGLVTCIALLSNARTTVVMQPAASSRASTSDAIAKKKRSK</sequence>
<keyword evidence="1" id="KW-0812">Transmembrane</keyword>
<comment type="caution">
    <text evidence="2">The sequence shown here is derived from an EMBL/GenBank/DDBJ whole genome shotgun (WGS) entry which is preliminary data.</text>
</comment>
<evidence type="ECO:0000313" key="5">
    <source>
        <dbReference type="Proteomes" id="UP000294668"/>
    </source>
</evidence>
<evidence type="ECO:0000313" key="2">
    <source>
        <dbReference type="EMBL" id="GAW71969.1"/>
    </source>
</evidence>
<reference evidence="3 5" key="2">
    <citation type="journal article" date="2019" name="Appl. Microbiol. Biotechnol.">
        <title>Uncovering carbohydrate metabolism through a genotype-phenotype association study of 56 lactic acid bacteria genomes.</title>
        <authorList>
            <person name="Buron-Moles G."/>
            <person name="Chailyan A."/>
            <person name="Dolejs I."/>
            <person name="Forster J."/>
            <person name="Miks M.H."/>
        </authorList>
    </citation>
    <scope>NUCLEOTIDE SEQUENCE [LARGE SCALE GENOMIC DNA]</scope>
    <source>
        <strain evidence="3 5">DSM 10551</strain>
    </source>
</reference>
<dbReference type="Proteomes" id="UP000214739">
    <property type="component" value="Unassembled WGS sequence"/>
</dbReference>
<protein>
    <submittedName>
        <fullName evidence="2">Integral membrane protein (Putative)</fullName>
    </submittedName>
</protein>
<evidence type="ECO:0000256" key="1">
    <source>
        <dbReference type="SAM" id="Phobius"/>
    </source>
</evidence>
<reference evidence="2 4" key="1">
    <citation type="journal article" date="2017" name="Biosci Microbiota Food Health">
        <title>Genomic characterization reconfirms the taxonomic status of Lactobacillus parakefiri.</title>
        <authorList>
            <person name="Tanizawa Y."/>
            <person name="Kobayashi H."/>
            <person name="Kaminuma E."/>
            <person name="Sakamoto M."/>
            <person name="Ohkuma M."/>
            <person name="Nakamura Y."/>
            <person name="Arita M."/>
            <person name="Tohno M."/>
        </authorList>
    </citation>
    <scope>NUCLEOTIDE SEQUENCE [LARGE SCALE GENOMIC DNA]</scope>
    <source>
        <strain evidence="2 4">JCM 8573</strain>
    </source>
</reference>
<accession>A0A224VDM9</accession>
<proteinExistence type="predicted"/>
<dbReference type="EMBL" id="BDGB01000053">
    <property type="protein sequence ID" value="GAW71969.1"/>
    <property type="molecule type" value="Genomic_DNA"/>
</dbReference>
<reference evidence="3" key="3">
    <citation type="submission" date="2019-02" db="EMBL/GenBank/DDBJ databases">
        <authorList>
            <person name="Buron G."/>
            <person name="Chaylann A."/>
            <person name="Dolejs I."/>
            <person name="Forster J."/>
            <person name="Miks M.H."/>
        </authorList>
    </citation>
    <scope>NUCLEOTIDE SEQUENCE</scope>
    <source>
        <strain evidence="3">DSM 10551</strain>
    </source>
</reference>
<keyword evidence="1" id="KW-1133">Transmembrane helix</keyword>
<dbReference type="EMBL" id="PUFL01000071">
    <property type="protein sequence ID" value="TDG90368.1"/>
    <property type="molecule type" value="Genomic_DNA"/>
</dbReference>
<organism evidence="2 4">
    <name type="scientific">Lentilactobacillus parakefiri</name>
    <dbReference type="NCBI Taxonomy" id="152332"/>
    <lineage>
        <taxon>Bacteria</taxon>
        <taxon>Bacillati</taxon>
        <taxon>Bacillota</taxon>
        <taxon>Bacilli</taxon>
        <taxon>Lactobacillales</taxon>
        <taxon>Lactobacillaceae</taxon>
        <taxon>Lentilactobacillus</taxon>
    </lineage>
</organism>
<dbReference type="AlphaFoldDB" id="A0A224VDM9"/>